<dbReference type="PaxDb" id="6239-C16C8.11"/>
<dbReference type="OrthoDB" id="1885901at2759"/>
<dbReference type="Bgee" id="WBGene00015849">
    <property type="expression patterns" value="Expressed in germ line (C elegans) and 3 other cell types or tissues"/>
</dbReference>
<dbReference type="InterPro" id="IPR000626">
    <property type="entry name" value="Ubiquitin-like_dom"/>
</dbReference>
<dbReference type="KEGG" id="cel:CELE_C16C8.11"/>
<evidence type="ECO:0000313" key="2">
    <source>
        <dbReference type="EMBL" id="CCD64701.1"/>
    </source>
</evidence>
<keyword evidence="3" id="KW-1185">Reference proteome</keyword>
<dbReference type="IntAct" id="P91050">
    <property type="interactions" value="2"/>
</dbReference>
<dbReference type="CTD" id="173690"/>
<dbReference type="UCSC" id="C16C8.11">
    <property type="organism name" value="c. elegans"/>
</dbReference>
<proteinExistence type="predicted"/>
<dbReference type="SMART" id="SM00213">
    <property type="entry name" value="UBQ"/>
    <property type="match status" value="1"/>
</dbReference>
<dbReference type="CDD" id="cd17039">
    <property type="entry name" value="Ubl_ubiquitin_like"/>
    <property type="match status" value="1"/>
</dbReference>
<dbReference type="PIR" id="T29397">
    <property type="entry name" value="T29397"/>
</dbReference>
<dbReference type="InParanoid" id="P91050"/>
<reference evidence="2 3" key="1">
    <citation type="journal article" date="1998" name="Science">
        <title>Genome sequence of the nematode C. elegans: a platform for investigating biology.</title>
        <authorList>
            <consortium name="The C. elegans sequencing consortium"/>
            <person name="Sulson J.E."/>
            <person name="Waterston R."/>
        </authorList>
    </citation>
    <scope>NUCLEOTIDE SEQUENCE [LARGE SCALE GENOMIC DNA]</scope>
    <source>
        <strain evidence="2 3">Bristol N2</strain>
    </source>
</reference>
<evidence type="ECO:0000313" key="4">
    <source>
        <dbReference type="WormBase" id="C16C8.11"/>
    </source>
</evidence>
<dbReference type="Proteomes" id="UP000001940">
    <property type="component" value="Chromosome II"/>
</dbReference>
<dbReference type="WormBase" id="C16C8.11">
    <property type="protein sequence ID" value="CE08222"/>
    <property type="gene ID" value="WBGene00015849"/>
</dbReference>
<evidence type="ECO:0000313" key="3">
    <source>
        <dbReference type="Proteomes" id="UP000001940"/>
    </source>
</evidence>
<dbReference type="PROSITE" id="PS50053">
    <property type="entry name" value="UBIQUITIN_2"/>
    <property type="match status" value="1"/>
</dbReference>
<dbReference type="HOGENOM" id="CLU_1225756_0_0_1"/>
<dbReference type="InterPro" id="IPR029071">
    <property type="entry name" value="Ubiquitin-like_domsf"/>
</dbReference>
<sequence>MADSNDLMSEFQKLQQETSKIQSHLTKDFLSSSAKLSENRVLQATQELCGKLTEKQKVQDDTINLLLSALGQIQENQNKILNQFASMQSQLDIVKRRQDAYERDLIQQKPSVPEQKVGESSKKSPRSAESALKYVETCTKVVDLCIAVSMPGRLFSIGANKMESVEQLKMKIECQTGIPRTKFWLRLHGKPLYDDKKLADYKWDTSVELLVRAS</sequence>
<dbReference type="GeneID" id="173690"/>
<dbReference type="Gene3D" id="3.10.20.90">
    <property type="entry name" value="Phosphatidylinositol 3-kinase Catalytic Subunit, Chain A, domain 1"/>
    <property type="match status" value="1"/>
</dbReference>
<feature type="domain" description="Ubiquitin-like" evidence="1">
    <location>
        <begin position="142"/>
        <end position="214"/>
    </location>
</feature>
<dbReference type="EMBL" id="BX284602">
    <property type="protein sequence ID" value="CCD64701.1"/>
    <property type="molecule type" value="Genomic_DNA"/>
</dbReference>
<dbReference type="AGR" id="WB:WBGene00015849"/>
<dbReference type="AlphaFoldDB" id="P91050"/>
<accession>P91050</accession>
<dbReference type="FunCoup" id="P91050">
    <property type="interactions" value="6"/>
</dbReference>
<evidence type="ECO:0000259" key="1">
    <source>
        <dbReference type="PROSITE" id="PS50053"/>
    </source>
</evidence>
<dbReference type="PhylomeDB" id="P91050"/>
<dbReference type="RefSeq" id="NP_494548.1">
    <property type="nucleotide sequence ID" value="NM_062147.6"/>
</dbReference>
<protein>
    <submittedName>
        <fullName evidence="2">Ubiquitin-like domain-containing protein</fullName>
    </submittedName>
</protein>
<name>P91050_CAEEL</name>
<dbReference type="Pfam" id="PF00240">
    <property type="entry name" value="ubiquitin"/>
    <property type="match status" value="1"/>
</dbReference>
<dbReference type="eggNOG" id="KOG0001">
    <property type="taxonomic scope" value="Eukaryota"/>
</dbReference>
<dbReference type="STRING" id="6239.C16C8.11.1"/>
<dbReference type="SUPFAM" id="SSF54236">
    <property type="entry name" value="Ubiquitin-like"/>
    <property type="match status" value="1"/>
</dbReference>
<organism evidence="2 3">
    <name type="scientific">Caenorhabditis elegans</name>
    <dbReference type="NCBI Taxonomy" id="6239"/>
    <lineage>
        <taxon>Eukaryota</taxon>
        <taxon>Metazoa</taxon>
        <taxon>Ecdysozoa</taxon>
        <taxon>Nematoda</taxon>
        <taxon>Chromadorea</taxon>
        <taxon>Rhabditida</taxon>
        <taxon>Rhabditina</taxon>
        <taxon>Rhabditomorpha</taxon>
        <taxon>Rhabditoidea</taxon>
        <taxon>Rhabditidae</taxon>
        <taxon>Peloderinae</taxon>
        <taxon>Caenorhabditis</taxon>
    </lineage>
</organism>
<gene>
    <name evidence="2 4" type="ORF">C16C8.11</name>
    <name evidence="2" type="ORF">CELE_C16C8.11</name>
</gene>
<dbReference type="SMR" id="P91050"/>